<keyword evidence="2" id="KW-1185">Reference proteome</keyword>
<proteinExistence type="predicted"/>
<reference evidence="2" key="1">
    <citation type="journal article" date="2013" name="Stand. Genomic Sci.">
        <title>Genome sequence of the thermophilic fresh-water bacterium Spirochaeta caldaria type strain (H1(T)), reclassification of Spirochaeta caldaria, Spirochaeta stenostrepta, and Spirochaeta zuelzerae in the genus Treponema as Treponema caldaria comb. nov., Treponema stenostrepta comb. nov., and Treponema zuelzerae comb. nov., and emendation of the genus Treponema.</title>
        <authorList>
            <person name="Abt B."/>
            <person name="Goker M."/>
            <person name="Scheuner C."/>
            <person name="Han C."/>
            <person name="Lu M."/>
            <person name="Misra M."/>
            <person name="Lapidus A."/>
            <person name="Nolan M."/>
            <person name="Lucas S."/>
            <person name="Hammon N."/>
            <person name="Deshpande S."/>
            <person name="Cheng J.F."/>
            <person name="Tapia R."/>
            <person name="Goodwin L.A."/>
            <person name="Pitluck S."/>
            <person name="Liolios K."/>
            <person name="Pagani I."/>
            <person name="Ivanova N."/>
            <person name="Mavromatis K."/>
            <person name="Mikhailova N."/>
            <person name="Huntemann M."/>
            <person name="Pati A."/>
            <person name="Chen A."/>
            <person name="Palaniappan K."/>
            <person name="Land M."/>
            <person name="Hauser L."/>
            <person name="Jeffries C.D."/>
            <person name="Rohde M."/>
            <person name="Spring S."/>
            <person name="Gronow S."/>
            <person name="Detter J.C."/>
            <person name="Bristow J."/>
            <person name="Eisen J.A."/>
            <person name="Markowitz V."/>
            <person name="Hugenholtz P."/>
            <person name="Kyrpides N.C."/>
            <person name="Woyke T."/>
            <person name="Klenk H.P."/>
        </authorList>
    </citation>
    <scope>NUCLEOTIDE SEQUENCE</scope>
    <source>
        <strain evidence="2">ATCC 51460 / DSM 7334 / H1</strain>
    </source>
</reference>
<dbReference type="AlphaFoldDB" id="F8EXN0"/>
<dbReference type="OrthoDB" id="7052726at2"/>
<organism evidence="1 2">
    <name type="scientific">Gracilinema caldarium (strain ATCC 51460 / DSM 7334 / H1)</name>
    <name type="common">Treponema caldarium</name>
    <dbReference type="NCBI Taxonomy" id="744872"/>
    <lineage>
        <taxon>Bacteria</taxon>
        <taxon>Pseudomonadati</taxon>
        <taxon>Spirochaetota</taxon>
        <taxon>Spirochaetia</taxon>
        <taxon>Spirochaetales</taxon>
        <taxon>Breznakiellaceae</taxon>
        <taxon>Gracilinema</taxon>
    </lineage>
</organism>
<dbReference type="HOGENOM" id="CLU_054044_0_0_12"/>
<dbReference type="RefSeq" id="WP_013968920.1">
    <property type="nucleotide sequence ID" value="NC_015732.1"/>
</dbReference>
<sequence>MSNITVLTLVDRIATFYSLKPFIFFGGSKRFTFTSDPVFCLKKDKNNILIMVRQFIKPDIVDLELMKNLRKKYEVIAFFHDDAGGGIPRLEVLPYVNLFYQKALFKDINLYKKRLYGKELYSDYYHTKYAVQDKEHKERAIVEDDAQLNKLRLSWNIGIGDYPREQFRQRFGTALAKVFGPSISKHIYSRKKINYNPVDYNKGIFQVHARLGLTGRPSIAYQRYLILNKIKNDPRFLIGEVSQKQYNYETKHSKMILSPFGWGELCLRDFEAVRAGSVLLKPDMGHLLTWPDIFIPFETYVPFSWDVDDLLDKVDAYLGNDQARKQIAYNAWDVYRDQMNQLENRFESIIGEICSCTTQ</sequence>
<evidence type="ECO:0000313" key="2">
    <source>
        <dbReference type="Proteomes" id="UP000000503"/>
    </source>
</evidence>
<dbReference type="eggNOG" id="ENOG5032V2S">
    <property type="taxonomic scope" value="Bacteria"/>
</dbReference>
<accession>F8EXN0</accession>
<protein>
    <recommendedName>
        <fullName evidence="3">Glycosyltransferase</fullName>
    </recommendedName>
</protein>
<evidence type="ECO:0008006" key="3">
    <source>
        <dbReference type="Google" id="ProtNLM"/>
    </source>
</evidence>
<dbReference type="SUPFAM" id="SSF53756">
    <property type="entry name" value="UDP-Glycosyltransferase/glycogen phosphorylase"/>
    <property type="match status" value="1"/>
</dbReference>
<dbReference type="Proteomes" id="UP000000503">
    <property type="component" value="Chromosome"/>
</dbReference>
<dbReference type="EMBL" id="CP002868">
    <property type="protein sequence ID" value="AEJ19611.1"/>
    <property type="molecule type" value="Genomic_DNA"/>
</dbReference>
<evidence type="ECO:0000313" key="1">
    <source>
        <dbReference type="EMBL" id="AEJ19611.1"/>
    </source>
</evidence>
<gene>
    <name evidence="1" type="ordered locus">Spica_1467</name>
</gene>
<dbReference type="KEGG" id="scd:Spica_1467"/>
<name>F8EXN0_GRAC1</name>
<dbReference type="STRING" id="744872.Spica_1467"/>